<protein>
    <submittedName>
        <fullName evidence="2">Uncharacterized protein</fullName>
    </submittedName>
</protein>
<accession>A0A6H5I4Q7</accession>
<dbReference type="AlphaFoldDB" id="A0A6H5I4Q7"/>
<sequence length="341" mass="38451">MNKSTRAMMMSRRTGRVLSVPPLQMDRPSSRGYLAAGQYFCSTIRAPLQPRGWRRWPCSLVGAARLPRPLRPTRSRPDRGGSASRERTREDRELAPPHQLLEASPPLASLIIRWRVCYSVPLEEPFLLPPPRTSSRTSARLVVYCAPPKAIIRTAERAGLKIKPEAVKRQLLLQFHKRSRLSPRTACRLKNASDAARARSNEIELRKNEPDVPIALLLYTQYRYMCAYTRERGPTQASRMPMEKPRAQMGRGEGIEMSALECVDARGGWSFRRSYILYSQRIITAVSPLAPACGGGRACAESQQPVCGVKALPTRGHTDKFPTTSPELHFAFRFSRSLWVI</sequence>
<organism evidence="2 3">
    <name type="scientific">Trichogramma brassicae</name>
    <dbReference type="NCBI Taxonomy" id="86971"/>
    <lineage>
        <taxon>Eukaryota</taxon>
        <taxon>Metazoa</taxon>
        <taxon>Ecdysozoa</taxon>
        <taxon>Arthropoda</taxon>
        <taxon>Hexapoda</taxon>
        <taxon>Insecta</taxon>
        <taxon>Pterygota</taxon>
        <taxon>Neoptera</taxon>
        <taxon>Endopterygota</taxon>
        <taxon>Hymenoptera</taxon>
        <taxon>Apocrita</taxon>
        <taxon>Proctotrupomorpha</taxon>
        <taxon>Chalcidoidea</taxon>
        <taxon>Trichogrammatidae</taxon>
        <taxon>Trichogramma</taxon>
    </lineage>
</organism>
<feature type="compositionally biased region" description="Basic and acidic residues" evidence="1">
    <location>
        <begin position="75"/>
        <end position="95"/>
    </location>
</feature>
<evidence type="ECO:0000313" key="3">
    <source>
        <dbReference type="Proteomes" id="UP000479190"/>
    </source>
</evidence>
<keyword evidence="3" id="KW-1185">Reference proteome</keyword>
<evidence type="ECO:0000256" key="1">
    <source>
        <dbReference type="SAM" id="MobiDB-lite"/>
    </source>
</evidence>
<dbReference type="EMBL" id="CADCXV010000678">
    <property type="protein sequence ID" value="CAB0032435.1"/>
    <property type="molecule type" value="Genomic_DNA"/>
</dbReference>
<feature type="region of interest" description="Disordered" evidence="1">
    <location>
        <begin position="68"/>
        <end position="96"/>
    </location>
</feature>
<gene>
    <name evidence="2" type="ORF">TBRA_LOCUS4373</name>
</gene>
<reference evidence="2 3" key="1">
    <citation type="submission" date="2020-02" db="EMBL/GenBank/DDBJ databases">
        <authorList>
            <person name="Ferguson B K."/>
        </authorList>
    </citation>
    <scope>NUCLEOTIDE SEQUENCE [LARGE SCALE GENOMIC DNA]</scope>
</reference>
<name>A0A6H5I4Q7_9HYME</name>
<dbReference type="Proteomes" id="UP000479190">
    <property type="component" value="Unassembled WGS sequence"/>
</dbReference>
<proteinExistence type="predicted"/>
<evidence type="ECO:0000313" key="2">
    <source>
        <dbReference type="EMBL" id="CAB0032435.1"/>
    </source>
</evidence>